<name>K9YP69_CYASC</name>
<dbReference type="EMBL" id="CP003940">
    <property type="protein sequence ID" value="AFZ48190.1"/>
    <property type="molecule type" value="Genomic_DNA"/>
</dbReference>
<gene>
    <name evidence="1" type="ordered locus">Cyast_2241</name>
</gene>
<evidence type="ECO:0000313" key="1">
    <source>
        <dbReference type="EMBL" id="AFZ48190.1"/>
    </source>
</evidence>
<dbReference type="BioCyc" id="CSTA292563:G1353-2245-MONOMER"/>
<dbReference type="STRING" id="292563.Cyast_2241"/>
<dbReference type="HOGENOM" id="CLU_1552757_0_0_3"/>
<accession>K9YP69</accession>
<dbReference type="Proteomes" id="UP000010483">
    <property type="component" value="Chromosome"/>
</dbReference>
<protein>
    <submittedName>
        <fullName evidence="1">Uncharacterized protein</fullName>
    </submittedName>
</protein>
<sequence>MNINISELKYQLFSEETQIRKNHKQLKEKLKALSQELQLTIFTSRKLAIMNEMDDIEKKIKNDLLEIKKKKEIIEKKKTQSNIKQNINETLIYREQEKKIKEKEKIIQETKKIFNNHKIELNNHNLDVIDIEIIDSNENDFDYLYKEIISKLDKKEKLKLAKMLLDNILPEI</sequence>
<reference evidence="2" key="1">
    <citation type="journal article" date="2013" name="Proc. Natl. Acad. Sci. U.S.A.">
        <title>Improving the coverage of the cyanobacterial phylum using diversity-driven genome sequencing.</title>
        <authorList>
            <person name="Shih P.M."/>
            <person name="Wu D."/>
            <person name="Latifi A."/>
            <person name="Axen S.D."/>
            <person name="Fewer D.P."/>
            <person name="Talla E."/>
            <person name="Calteau A."/>
            <person name="Cai F."/>
            <person name="Tandeau de Marsac N."/>
            <person name="Rippka R."/>
            <person name="Herdman M."/>
            <person name="Sivonen K."/>
            <person name="Coursin T."/>
            <person name="Laurent T."/>
            <person name="Goodwin L."/>
            <person name="Nolan M."/>
            <person name="Davenport K.W."/>
            <person name="Han C.S."/>
            <person name="Rubin E.M."/>
            <person name="Eisen J.A."/>
            <person name="Woyke T."/>
            <person name="Gugger M."/>
            <person name="Kerfeld C.A."/>
        </authorList>
    </citation>
    <scope>NUCLEOTIDE SEQUENCE [LARGE SCALE GENOMIC DNA]</scope>
    <source>
        <strain evidence="2">ATCC 29140 / PCC 7202</strain>
    </source>
</reference>
<proteinExistence type="predicted"/>
<keyword evidence="2" id="KW-1185">Reference proteome</keyword>
<organism evidence="1 2">
    <name type="scientific">Cyanobacterium stanieri (strain ATCC 29140 / PCC 7202)</name>
    <dbReference type="NCBI Taxonomy" id="292563"/>
    <lineage>
        <taxon>Bacteria</taxon>
        <taxon>Bacillati</taxon>
        <taxon>Cyanobacteriota</taxon>
        <taxon>Cyanophyceae</taxon>
        <taxon>Oscillatoriophycideae</taxon>
        <taxon>Chroococcales</taxon>
        <taxon>Geminocystaceae</taxon>
        <taxon>Cyanobacterium</taxon>
    </lineage>
</organism>
<evidence type="ECO:0000313" key="2">
    <source>
        <dbReference type="Proteomes" id="UP000010483"/>
    </source>
</evidence>
<dbReference type="AlphaFoldDB" id="K9YP69"/>
<dbReference type="KEGG" id="csn:Cyast_2241"/>